<evidence type="ECO:0000256" key="11">
    <source>
        <dbReference type="ARBA" id="ARBA00023201"/>
    </source>
</evidence>
<keyword evidence="10 12" id="KW-0472">Membrane</keyword>
<comment type="subcellular location">
    <subcellularLocation>
        <location evidence="1">Cell membrane</location>
        <topology evidence="1">Multi-pass membrane protein</topology>
    </subcellularLocation>
</comment>
<name>A0ABU5NZ95_9GAMM</name>
<evidence type="ECO:0000256" key="12">
    <source>
        <dbReference type="SAM" id="Phobius"/>
    </source>
</evidence>
<dbReference type="InterPro" id="IPR006153">
    <property type="entry name" value="Cation/H_exchanger_TM"/>
</dbReference>
<comment type="similarity">
    <text evidence="2">Belongs to the monovalent cation:proton antiporter 1 (CPA1) transporter (TC 2.A.36) family.</text>
</comment>
<evidence type="ECO:0000256" key="3">
    <source>
        <dbReference type="ARBA" id="ARBA00022448"/>
    </source>
</evidence>
<evidence type="ECO:0000256" key="10">
    <source>
        <dbReference type="ARBA" id="ARBA00023136"/>
    </source>
</evidence>
<evidence type="ECO:0000256" key="7">
    <source>
        <dbReference type="ARBA" id="ARBA00022989"/>
    </source>
</evidence>
<feature type="transmembrane region" description="Helical" evidence="12">
    <location>
        <begin position="378"/>
        <end position="401"/>
    </location>
</feature>
<keyword evidence="6 12" id="KW-0812">Transmembrane</keyword>
<keyword evidence="4" id="KW-0050">Antiport</keyword>
<evidence type="ECO:0000259" key="13">
    <source>
        <dbReference type="Pfam" id="PF00999"/>
    </source>
</evidence>
<evidence type="ECO:0000256" key="5">
    <source>
        <dbReference type="ARBA" id="ARBA00022475"/>
    </source>
</evidence>
<reference evidence="14 15" key="1">
    <citation type="submission" date="2023-12" db="EMBL/GenBank/DDBJ databases">
        <title>Marinobacter qingdaonensis sp. nov., isolated from the intertidal sediment of Qingdao, PR China.</title>
        <authorList>
            <person name="Li Y."/>
        </authorList>
    </citation>
    <scope>NUCLEOTIDE SEQUENCE [LARGE SCALE GENOMIC DNA]</scope>
    <source>
        <strain evidence="14 15">ASW11-75</strain>
    </source>
</reference>
<dbReference type="PANTHER" id="PTHR10110:SF195">
    <property type="entry name" value="NA(+)_H(+) ANTIPORTER NHAS2"/>
    <property type="match status" value="1"/>
</dbReference>
<feature type="transmembrane region" description="Helical" evidence="12">
    <location>
        <begin position="245"/>
        <end position="263"/>
    </location>
</feature>
<evidence type="ECO:0000256" key="6">
    <source>
        <dbReference type="ARBA" id="ARBA00022692"/>
    </source>
</evidence>
<feature type="transmembrane region" description="Helical" evidence="12">
    <location>
        <begin position="219"/>
        <end position="239"/>
    </location>
</feature>
<dbReference type="RefSeq" id="WP_322855592.1">
    <property type="nucleotide sequence ID" value="NZ_JAYDCJ010000003.1"/>
</dbReference>
<evidence type="ECO:0000256" key="2">
    <source>
        <dbReference type="ARBA" id="ARBA00007367"/>
    </source>
</evidence>
<keyword evidence="9" id="KW-0406">Ion transport</keyword>
<keyword evidence="3" id="KW-0813">Transport</keyword>
<evidence type="ECO:0000256" key="8">
    <source>
        <dbReference type="ARBA" id="ARBA00023053"/>
    </source>
</evidence>
<feature type="transmembrane region" description="Helical" evidence="12">
    <location>
        <begin position="283"/>
        <end position="304"/>
    </location>
</feature>
<evidence type="ECO:0000256" key="4">
    <source>
        <dbReference type="ARBA" id="ARBA00022449"/>
    </source>
</evidence>
<accession>A0ABU5NZ95</accession>
<dbReference type="PANTHER" id="PTHR10110">
    <property type="entry name" value="SODIUM/HYDROGEN EXCHANGER"/>
    <property type="match status" value="1"/>
</dbReference>
<gene>
    <name evidence="14" type="ORF">U5822_10585</name>
</gene>
<dbReference type="EMBL" id="JAYDCJ010000003">
    <property type="protein sequence ID" value="MEA1081118.1"/>
    <property type="molecule type" value="Genomic_DNA"/>
</dbReference>
<evidence type="ECO:0000313" key="14">
    <source>
        <dbReference type="EMBL" id="MEA1081118.1"/>
    </source>
</evidence>
<organism evidence="14 15">
    <name type="scientific">Marinobacter qingdaonensis</name>
    <dbReference type="NCBI Taxonomy" id="3108486"/>
    <lineage>
        <taxon>Bacteria</taxon>
        <taxon>Pseudomonadati</taxon>
        <taxon>Pseudomonadota</taxon>
        <taxon>Gammaproteobacteria</taxon>
        <taxon>Pseudomonadales</taxon>
        <taxon>Marinobacteraceae</taxon>
        <taxon>Marinobacter</taxon>
    </lineage>
</organism>
<keyword evidence="11" id="KW-0739">Sodium transport</keyword>
<evidence type="ECO:0000313" key="15">
    <source>
        <dbReference type="Proteomes" id="UP001305746"/>
    </source>
</evidence>
<dbReference type="Pfam" id="PF00999">
    <property type="entry name" value="Na_H_Exchanger"/>
    <property type="match status" value="1"/>
</dbReference>
<feature type="transmembrane region" description="Helical" evidence="12">
    <location>
        <begin position="12"/>
        <end position="29"/>
    </location>
</feature>
<protein>
    <submittedName>
        <fullName evidence="14">Sodium:proton antiporter</fullName>
    </submittedName>
</protein>
<sequence>MVDTHANLAQTLGGLALLLLMLAALKVFARRSRLPAESWILIAGLLYGLALRPFPALPILEISPDLVILLLLPALIFASARELSPRHLKAEAAPILLFSTVGVLCTLVLIGLPLYGVTVLPLGDALLFAAAVAATDPSAVSAIFQRFRVPHRLAALIEGESLFNDGTAILVFFTVASVVTGMNMFSLTDTALAFGWMMLGAILLGAALGWCAGRLIRYWAVQNQFPGISITLALVYGGFLLAEHLLHVSGVITVVIAAWVFVFQRRAGTGPSTAPARDGQPEFFVSFWNYVGQLAGGLLFFALGVTVGRHDFPFTWLIPGSIAILVLARVLVIYGGSLVLRLARHALPISWQHVLVLGGLRGAVSIALLLMLPEDYIYREYMLCLALVLCLYTLVVHPLLLQAFLNRKPLTEPD</sequence>
<feature type="transmembrane region" description="Helical" evidence="12">
    <location>
        <begin position="316"/>
        <end position="342"/>
    </location>
</feature>
<dbReference type="Proteomes" id="UP001305746">
    <property type="component" value="Unassembled WGS sequence"/>
</dbReference>
<feature type="transmembrane region" description="Helical" evidence="12">
    <location>
        <begin position="36"/>
        <end position="54"/>
    </location>
</feature>
<dbReference type="InterPro" id="IPR018422">
    <property type="entry name" value="Cation/H_exchanger_CPA1"/>
</dbReference>
<proteinExistence type="inferred from homology"/>
<evidence type="ECO:0000256" key="1">
    <source>
        <dbReference type="ARBA" id="ARBA00004651"/>
    </source>
</evidence>
<feature type="transmembrane region" description="Helical" evidence="12">
    <location>
        <begin position="354"/>
        <end position="372"/>
    </location>
</feature>
<feature type="transmembrane region" description="Helical" evidence="12">
    <location>
        <begin position="95"/>
        <end position="115"/>
    </location>
</feature>
<keyword evidence="5" id="KW-1003">Cell membrane</keyword>
<feature type="transmembrane region" description="Helical" evidence="12">
    <location>
        <begin position="168"/>
        <end position="187"/>
    </location>
</feature>
<keyword evidence="7 12" id="KW-1133">Transmembrane helix</keyword>
<dbReference type="Gene3D" id="6.10.140.1330">
    <property type="match status" value="1"/>
</dbReference>
<feature type="domain" description="Cation/H+ exchanger transmembrane" evidence="13">
    <location>
        <begin position="18"/>
        <end position="406"/>
    </location>
</feature>
<comment type="caution">
    <text evidence="14">The sequence shown here is derived from an EMBL/GenBank/DDBJ whole genome shotgun (WGS) entry which is preliminary data.</text>
</comment>
<keyword evidence="15" id="KW-1185">Reference proteome</keyword>
<feature type="transmembrane region" description="Helical" evidence="12">
    <location>
        <begin position="66"/>
        <end position="83"/>
    </location>
</feature>
<keyword evidence="8" id="KW-0915">Sodium</keyword>
<feature type="transmembrane region" description="Helical" evidence="12">
    <location>
        <begin position="193"/>
        <end position="212"/>
    </location>
</feature>
<evidence type="ECO:0000256" key="9">
    <source>
        <dbReference type="ARBA" id="ARBA00023065"/>
    </source>
</evidence>